<dbReference type="PROSITE" id="PS50011">
    <property type="entry name" value="PROTEIN_KINASE_DOM"/>
    <property type="match status" value="1"/>
</dbReference>
<evidence type="ECO:0000259" key="8">
    <source>
        <dbReference type="PROSITE" id="PS50001"/>
    </source>
</evidence>
<dbReference type="InterPro" id="IPR020635">
    <property type="entry name" value="Tyr_kinase_cat_dom"/>
</dbReference>
<evidence type="ECO:0000259" key="10">
    <source>
        <dbReference type="PROSITE" id="PS50994"/>
    </source>
</evidence>
<evidence type="ECO:0000313" key="12">
    <source>
        <dbReference type="Proteomes" id="UP000499080"/>
    </source>
</evidence>
<keyword evidence="6" id="KW-0067">ATP-binding</keyword>
<dbReference type="InterPro" id="IPR001245">
    <property type="entry name" value="Ser-Thr/Tyr_kinase_cat_dom"/>
</dbReference>
<dbReference type="InterPro" id="IPR043502">
    <property type="entry name" value="DNA/RNA_pol_sf"/>
</dbReference>
<organism evidence="11 12">
    <name type="scientific">Araneus ventricosus</name>
    <name type="common">Orbweaver spider</name>
    <name type="synonym">Epeira ventricosa</name>
    <dbReference type="NCBI Taxonomy" id="182803"/>
    <lineage>
        <taxon>Eukaryota</taxon>
        <taxon>Metazoa</taxon>
        <taxon>Ecdysozoa</taxon>
        <taxon>Arthropoda</taxon>
        <taxon>Chelicerata</taxon>
        <taxon>Arachnida</taxon>
        <taxon>Araneae</taxon>
        <taxon>Araneomorphae</taxon>
        <taxon>Entelegynae</taxon>
        <taxon>Araneoidea</taxon>
        <taxon>Araneidae</taxon>
        <taxon>Araneus</taxon>
    </lineage>
</organism>
<dbReference type="InterPro" id="IPR000980">
    <property type="entry name" value="SH2"/>
</dbReference>
<dbReference type="Gene3D" id="1.10.510.10">
    <property type="entry name" value="Transferase(Phosphotransferase) domain 1"/>
    <property type="match status" value="1"/>
</dbReference>
<feature type="domain" description="Protein kinase" evidence="9">
    <location>
        <begin position="1769"/>
        <end position="1873"/>
    </location>
</feature>
<dbReference type="Gene3D" id="3.30.420.10">
    <property type="entry name" value="Ribonuclease H-like superfamily/Ribonuclease H"/>
    <property type="match status" value="1"/>
</dbReference>
<dbReference type="Pfam" id="PF03564">
    <property type="entry name" value="DUF1759"/>
    <property type="match status" value="1"/>
</dbReference>
<feature type="binding site" evidence="6">
    <location>
        <position position="1797"/>
    </location>
    <ligand>
        <name>ATP</name>
        <dbReference type="ChEBI" id="CHEBI:30616"/>
    </ligand>
</feature>
<sequence length="1873" mass="214195">MSTDTDIVVLNRKKGSIKGQLTKLHTFISQKEDKSETVITTHLEILSRTSTKFEKLRNEFYRTVPDDNFEEVESSLSEIEDDIFQLEVSLKSLLHELRLNTSDSNSSDAKSIDKTVSIKLPEIPLPVFNGKIEEWNSFKQQFLNLINDNPNLTENQKCYYLRSCLRNEAKSIETSEDNFQSLLKALEERFENKSIIVDTHIKNIINHEKIVHESAKDLRKLLDNIHKNLRALKVLKYDRNDLSNVLLINIILQKLDRETRKQFELSLVDNEVPDFNEFLEFLERRYQILNAIGRNVPFKSKHSVAHEQMNKTKSLFVKSSNFTKSCILCKDDSHSLHKCDQFFHFSPQKRYETVRENHLCLNCLGFHKVTQCKSKHSCFHCKARHHSLLHRPQLHIVNDDSSPSLNTSSTPADATPDTSSLSNASPLTSCFVTQKKRVILATSFVYVLDKSGSIRKGRALFDSGSMCNLMASDFANTLGLKKEKINIPVSGISDTAFNAKRKSTGTILNSDGSFSATLDFLVIPKITDVMPSTSIDLEEIKIPSYVKLADPNFFSPAKVDLLIGAELFFSILKGNRLCINNSLILQETVFGHVLSGTVEGKQEIQHCGLISQVENLDNLVKKFWEVENITDIPTSKNKEELECETHFMQTYRRDKDGKYIVSLPLKENMQLGNSIQIAKQRLDSLWKRLNNDSSMANLYCNFMKEYEELGHMQKIDNSDNLKYVMPHHGVYRVDSSTTKLRVVFDASAASTSGVSLNNCLLKGGVVQDDLFSILLRFRKHQVAFTADVKKMYRQIWVNPDQCNFQCILWKNRSCEEPSLYKLLTVTYGTKSAPYLATRVLNQLATDERKEFPLASAVALKDFYVDDVLSGADNVSSALKLQQELISLLKAGGMELHKWCANNEMLLENVPTKDQGYQFGDSDKDTVKTLGLRWNPKEDCFNFTITPSASVPTKRTVLADIAKLFDPLGFLGPVIVKAKIFLQKLWLQNVEWDQELPHQEKVKWETLRDCLNDLTNVRIQRYILTDSIKLLELHGFSDASKDAFGAVVYLRCVTILNHVKVSLLCSKSKVAPLKSVTIPRLELCAAELLSKLISKAVSSLNLKIDKTYLYSDSTIVLAWINTSPHLLKIFVSNRISRIHELTKDFSWHHVKTSENPADIISRGMTPQQLMDNSLWWNGPQFLQQVTVELSDKNDIPTDDDYLYELKRESDKTLALTLDSTFLDSLLSISNNYSKLIRVVSFLFRFVNNSRNPKSKLDGPLTTMELQRAKLFLIKSVQKIAFQDNVKLLLQGRQPSGKIKNLNPFLDDNGILRVGGRIQNSSVNFDQKHPIILPDKSNFTKIVIQYFHLKNMHLGQQNLLYCVRREFWPLNGRSICRKIVHSCITCFRAKPLTNDQIMGSLPKERVNVNSPFNCTGIDFCGPFFIKYQGQRKGIYHKIYVCIFVCMVTKAVHLDIVSDQTSEAFIACLKRFFSRRGKSQMIFSDNGKNFVSANSELKRLILIVTKHDDCLSNFISEEGIQWKFLPPRAPNFGGLWEAGVKSFKFHFKRVVGVSKLTYEEFYTILHQIEGILNSRPLTPLSSDMDDLEVLTPGHFLIGRPITAIAEPNLTNVENNRLNLWQKTSKMIQAIWKKWQNNYLSTLQQRNKWMIKKQNLKVGDMVLLKEENLPCCKWILGRIVDVFYGSYALSIKDIDPNTNEVLIRHYKIRTLDRGGFFISPRNQFDTLKDLVEYYSNADALCRKLEQPCLRPQPAILGPLPNSRDEYEVPFESLEFVRTLGKGNFGEVFYGLWNGTVEVAIKRLVSNGVQTDEFRREVAVMKAICHPKIVRLYAICTEKEPFCIVMEYMRNGNLQHYLKTDIGKRLRLPSLVSISAQV</sequence>
<dbReference type="InterPro" id="IPR011009">
    <property type="entry name" value="Kinase-like_dom_sf"/>
</dbReference>
<keyword evidence="3 11" id="KW-0418">Kinase</keyword>
<dbReference type="PRINTS" id="PR00401">
    <property type="entry name" value="SH2DOMAIN"/>
</dbReference>
<name>A0A4Y2GZ12_ARAVE</name>
<dbReference type="Pfam" id="PF00665">
    <property type="entry name" value="rve"/>
    <property type="match status" value="1"/>
</dbReference>
<dbReference type="OrthoDB" id="6563463at2759"/>
<evidence type="ECO:0000256" key="6">
    <source>
        <dbReference type="PROSITE-ProRule" id="PRU10141"/>
    </source>
</evidence>
<dbReference type="Pfam" id="PF05380">
    <property type="entry name" value="Peptidase_A17"/>
    <property type="match status" value="1"/>
</dbReference>
<dbReference type="CDD" id="cd01644">
    <property type="entry name" value="RT_pepA17"/>
    <property type="match status" value="1"/>
</dbReference>
<accession>A0A4Y2GZ12</accession>
<dbReference type="InterPro" id="IPR017441">
    <property type="entry name" value="Protein_kinase_ATP_BS"/>
</dbReference>
<dbReference type="Pfam" id="PF18701">
    <property type="entry name" value="DUF5641"/>
    <property type="match status" value="1"/>
</dbReference>
<dbReference type="PANTHER" id="PTHR47331:SF5">
    <property type="entry name" value="RIBONUCLEASE H"/>
    <property type="match status" value="1"/>
</dbReference>
<dbReference type="SUPFAM" id="SSF53098">
    <property type="entry name" value="Ribonuclease H-like"/>
    <property type="match status" value="1"/>
</dbReference>
<protein>
    <recommendedName>
        <fullName evidence="1">non-specific protein-tyrosine kinase</fullName>
        <ecNumber evidence="1">2.7.10.2</ecNumber>
    </recommendedName>
</protein>
<dbReference type="PANTHER" id="PTHR47331">
    <property type="entry name" value="PHD-TYPE DOMAIN-CONTAINING PROTEIN"/>
    <property type="match status" value="1"/>
</dbReference>
<dbReference type="GO" id="GO:0004715">
    <property type="term" value="F:non-membrane spanning protein tyrosine kinase activity"/>
    <property type="evidence" value="ECO:0007669"/>
    <property type="project" value="UniProtKB-EC"/>
</dbReference>
<keyword evidence="4" id="KW-0829">Tyrosine-protein kinase</keyword>
<feature type="domain" description="Integrase catalytic" evidence="10">
    <location>
        <begin position="1405"/>
        <end position="1597"/>
    </location>
</feature>
<reference evidence="11 12" key="1">
    <citation type="journal article" date="2019" name="Sci. Rep.">
        <title>Orb-weaving spider Araneus ventricosus genome elucidates the spidroin gene catalogue.</title>
        <authorList>
            <person name="Kono N."/>
            <person name="Nakamura H."/>
            <person name="Ohtoshi R."/>
            <person name="Moran D.A.P."/>
            <person name="Shinohara A."/>
            <person name="Yoshida Y."/>
            <person name="Fujiwara M."/>
            <person name="Mori M."/>
            <person name="Tomita M."/>
            <person name="Arakawa K."/>
        </authorList>
    </citation>
    <scope>NUCLEOTIDE SEQUENCE [LARGE SCALE GENOMIC DNA]</scope>
</reference>
<keyword evidence="2" id="KW-0808">Transferase</keyword>
<dbReference type="PROSITE" id="PS50994">
    <property type="entry name" value="INTEGRASE"/>
    <property type="match status" value="1"/>
</dbReference>
<evidence type="ECO:0000256" key="7">
    <source>
        <dbReference type="SAM" id="MobiDB-lite"/>
    </source>
</evidence>
<gene>
    <name evidence="11" type="primary">BLK</name>
    <name evidence="11" type="ORF">AVEN_222820_1</name>
</gene>
<evidence type="ECO:0000259" key="9">
    <source>
        <dbReference type="PROSITE" id="PS50011"/>
    </source>
</evidence>
<dbReference type="Pfam" id="PF07714">
    <property type="entry name" value="PK_Tyr_Ser-Thr"/>
    <property type="match status" value="1"/>
</dbReference>
<feature type="domain" description="SH2" evidence="8">
    <location>
        <begin position="1631"/>
        <end position="1744"/>
    </location>
</feature>
<dbReference type="GO" id="GO:0005524">
    <property type="term" value="F:ATP binding"/>
    <property type="evidence" value="ECO:0007669"/>
    <property type="project" value="UniProtKB-UniRule"/>
</dbReference>
<dbReference type="Proteomes" id="UP000499080">
    <property type="component" value="Unassembled WGS sequence"/>
</dbReference>
<dbReference type="GO" id="GO:0042575">
    <property type="term" value="C:DNA polymerase complex"/>
    <property type="evidence" value="ECO:0007669"/>
    <property type="project" value="UniProtKB-ARBA"/>
</dbReference>
<dbReference type="GO" id="GO:0015074">
    <property type="term" value="P:DNA integration"/>
    <property type="evidence" value="ECO:0007669"/>
    <property type="project" value="InterPro"/>
</dbReference>
<dbReference type="PROSITE" id="PS00107">
    <property type="entry name" value="PROTEIN_KINASE_ATP"/>
    <property type="match status" value="1"/>
</dbReference>
<dbReference type="InterPro" id="IPR012337">
    <property type="entry name" value="RNaseH-like_sf"/>
</dbReference>
<dbReference type="PROSITE" id="PS50001">
    <property type="entry name" value="SH2"/>
    <property type="match status" value="1"/>
</dbReference>
<dbReference type="GO" id="GO:0071897">
    <property type="term" value="P:DNA biosynthetic process"/>
    <property type="evidence" value="ECO:0007669"/>
    <property type="project" value="UniProtKB-ARBA"/>
</dbReference>
<proteinExistence type="predicted"/>
<dbReference type="InterPro" id="IPR008042">
    <property type="entry name" value="Retrotrans_Pao"/>
</dbReference>
<dbReference type="EC" id="2.7.10.2" evidence="1"/>
<dbReference type="InterPro" id="IPR000719">
    <property type="entry name" value="Prot_kinase_dom"/>
</dbReference>
<evidence type="ECO:0000313" key="11">
    <source>
        <dbReference type="EMBL" id="GBM58055.1"/>
    </source>
</evidence>
<dbReference type="Gene3D" id="3.30.505.10">
    <property type="entry name" value="SH2 domain"/>
    <property type="match status" value="1"/>
</dbReference>
<dbReference type="Pfam" id="PF17921">
    <property type="entry name" value="Integrase_H2C2"/>
    <property type="match status" value="1"/>
</dbReference>
<dbReference type="EMBL" id="BGPR01001620">
    <property type="protein sequence ID" value="GBM58055.1"/>
    <property type="molecule type" value="Genomic_DNA"/>
</dbReference>
<dbReference type="SMART" id="SM00219">
    <property type="entry name" value="TyrKc"/>
    <property type="match status" value="1"/>
</dbReference>
<keyword evidence="6" id="KW-0547">Nucleotide-binding</keyword>
<evidence type="ECO:0000256" key="2">
    <source>
        <dbReference type="ARBA" id="ARBA00022679"/>
    </source>
</evidence>
<dbReference type="SUPFAM" id="SSF56112">
    <property type="entry name" value="Protein kinase-like (PK-like)"/>
    <property type="match status" value="1"/>
</dbReference>
<dbReference type="GO" id="GO:0003676">
    <property type="term" value="F:nucleic acid binding"/>
    <property type="evidence" value="ECO:0007669"/>
    <property type="project" value="InterPro"/>
</dbReference>
<comment type="caution">
    <text evidence="11">The sequence shown here is derived from an EMBL/GenBank/DDBJ whole genome shotgun (WGS) entry which is preliminary data.</text>
</comment>
<dbReference type="InterPro" id="IPR036397">
    <property type="entry name" value="RNaseH_sf"/>
</dbReference>
<evidence type="ECO:0000256" key="5">
    <source>
        <dbReference type="PROSITE-ProRule" id="PRU00191"/>
    </source>
</evidence>
<keyword evidence="12" id="KW-1185">Reference proteome</keyword>
<dbReference type="InterPro" id="IPR005312">
    <property type="entry name" value="DUF1759"/>
</dbReference>
<feature type="region of interest" description="Disordered" evidence="7">
    <location>
        <begin position="400"/>
        <end position="422"/>
    </location>
</feature>
<dbReference type="InterPro" id="IPR041588">
    <property type="entry name" value="Integrase_H2C2"/>
</dbReference>
<evidence type="ECO:0000256" key="4">
    <source>
        <dbReference type="ARBA" id="ARBA00023137"/>
    </source>
</evidence>
<keyword evidence="5" id="KW-0727">SH2 domain</keyword>
<dbReference type="SUPFAM" id="SSF56672">
    <property type="entry name" value="DNA/RNA polymerases"/>
    <property type="match status" value="1"/>
</dbReference>
<dbReference type="InterPro" id="IPR036860">
    <property type="entry name" value="SH2_dom_sf"/>
</dbReference>
<dbReference type="SUPFAM" id="SSF55550">
    <property type="entry name" value="SH2 domain"/>
    <property type="match status" value="1"/>
</dbReference>
<dbReference type="InterPro" id="IPR040676">
    <property type="entry name" value="DUF5641"/>
</dbReference>
<dbReference type="InterPro" id="IPR001584">
    <property type="entry name" value="Integrase_cat-core"/>
</dbReference>
<evidence type="ECO:0000256" key="3">
    <source>
        <dbReference type="ARBA" id="ARBA00022777"/>
    </source>
</evidence>
<evidence type="ECO:0000256" key="1">
    <source>
        <dbReference type="ARBA" id="ARBA00011903"/>
    </source>
</evidence>